<keyword evidence="4 6" id="KW-0472">Membrane</keyword>
<evidence type="ECO:0000313" key="7">
    <source>
        <dbReference type="EMBL" id="KAL1837220.1"/>
    </source>
</evidence>
<dbReference type="InterPro" id="IPR004776">
    <property type="entry name" value="Mem_transp_PIN-like"/>
</dbReference>
<name>A0ABR3V6H2_9PEZI</name>
<sequence length="278" mass="29947">MAPAGLVETFVGAIQASVSVLLVMTYGGVAAWMRLLDRGTTTAVSKICVRLFLPALLVTKIGAQLHADSAARYLAILLWAAACHLASYLVGAFGRRVLRMPDWTTVALMFNNTTSYPLLLISALEETGILASLTGAGESTSDAVDRAKAYFLVFSTVCNCLTFAVGPRLIDTEAAPSSGQDGDEDDDNNDRENENDGESEDDEESAIGNERTDALVLCWAQHQTPSSRRSTETTYTRRPNRRVRTRTRRRRRQNRAPGSSPRSGGGDAVRGRGGGCAS</sequence>
<evidence type="ECO:0000313" key="8">
    <source>
        <dbReference type="Proteomes" id="UP001586593"/>
    </source>
</evidence>
<feature type="region of interest" description="Disordered" evidence="5">
    <location>
        <begin position="220"/>
        <end position="278"/>
    </location>
</feature>
<feature type="region of interest" description="Disordered" evidence="5">
    <location>
        <begin position="172"/>
        <end position="207"/>
    </location>
</feature>
<evidence type="ECO:0008006" key="9">
    <source>
        <dbReference type="Google" id="ProtNLM"/>
    </source>
</evidence>
<keyword evidence="8" id="KW-1185">Reference proteome</keyword>
<comment type="caution">
    <text evidence="7">The sequence shown here is derived from an EMBL/GenBank/DDBJ whole genome shotgun (WGS) entry which is preliminary data.</text>
</comment>
<gene>
    <name evidence="7" type="ORF">VTK73DRAFT_4758</name>
</gene>
<keyword evidence="3 6" id="KW-1133">Transmembrane helix</keyword>
<feature type="transmembrane region" description="Helical" evidence="6">
    <location>
        <begin position="12"/>
        <end position="35"/>
    </location>
</feature>
<organism evidence="7 8">
    <name type="scientific">Phialemonium thermophilum</name>
    <dbReference type="NCBI Taxonomy" id="223376"/>
    <lineage>
        <taxon>Eukaryota</taxon>
        <taxon>Fungi</taxon>
        <taxon>Dikarya</taxon>
        <taxon>Ascomycota</taxon>
        <taxon>Pezizomycotina</taxon>
        <taxon>Sordariomycetes</taxon>
        <taxon>Sordariomycetidae</taxon>
        <taxon>Cephalothecales</taxon>
        <taxon>Cephalothecaceae</taxon>
        <taxon>Phialemonium</taxon>
    </lineage>
</organism>
<dbReference type="Pfam" id="PF03547">
    <property type="entry name" value="Mem_trans"/>
    <property type="match status" value="1"/>
</dbReference>
<dbReference type="PANTHER" id="PTHR31794:SF4">
    <property type="entry name" value="AUXIN EFFLUX TRANSPORTER FAMILY PROTEIN (EUROFUNG)"/>
    <property type="match status" value="1"/>
</dbReference>
<proteinExistence type="predicted"/>
<comment type="subcellular location">
    <subcellularLocation>
        <location evidence="1">Membrane</location>
        <topology evidence="1">Multi-pass membrane protein</topology>
    </subcellularLocation>
</comment>
<dbReference type="PANTHER" id="PTHR31794">
    <property type="entry name" value="AUXIN EFFLUX TRANSPORTER FAMILY PROTEIN (EUROFUNG)"/>
    <property type="match status" value="1"/>
</dbReference>
<feature type="compositionally biased region" description="Low complexity" evidence="5">
    <location>
        <begin position="226"/>
        <end position="237"/>
    </location>
</feature>
<keyword evidence="2 6" id="KW-0812">Transmembrane</keyword>
<evidence type="ECO:0000256" key="5">
    <source>
        <dbReference type="SAM" id="MobiDB-lite"/>
    </source>
</evidence>
<evidence type="ECO:0000256" key="1">
    <source>
        <dbReference type="ARBA" id="ARBA00004141"/>
    </source>
</evidence>
<reference evidence="7 8" key="1">
    <citation type="journal article" date="2024" name="Commun. Biol.">
        <title>Comparative genomic analysis of thermophilic fungi reveals convergent evolutionary adaptations and gene losses.</title>
        <authorList>
            <person name="Steindorff A.S."/>
            <person name="Aguilar-Pontes M.V."/>
            <person name="Robinson A.J."/>
            <person name="Andreopoulos B."/>
            <person name="LaButti K."/>
            <person name="Kuo A."/>
            <person name="Mondo S."/>
            <person name="Riley R."/>
            <person name="Otillar R."/>
            <person name="Haridas S."/>
            <person name="Lipzen A."/>
            <person name="Grimwood J."/>
            <person name="Schmutz J."/>
            <person name="Clum A."/>
            <person name="Reid I.D."/>
            <person name="Moisan M.C."/>
            <person name="Butler G."/>
            <person name="Nguyen T.T.M."/>
            <person name="Dewar K."/>
            <person name="Conant G."/>
            <person name="Drula E."/>
            <person name="Henrissat B."/>
            <person name="Hansel C."/>
            <person name="Singer S."/>
            <person name="Hutchinson M.I."/>
            <person name="de Vries R.P."/>
            <person name="Natvig D.O."/>
            <person name="Powell A.J."/>
            <person name="Tsang A."/>
            <person name="Grigoriev I.V."/>
        </authorList>
    </citation>
    <scope>NUCLEOTIDE SEQUENCE [LARGE SCALE GENOMIC DNA]</scope>
    <source>
        <strain evidence="7 8">ATCC 24622</strain>
    </source>
</reference>
<evidence type="ECO:0000256" key="2">
    <source>
        <dbReference type="ARBA" id="ARBA00022692"/>
    </source>
</evidence>
<feature type="transmembrane region" description="Helical" evidence="6">
    <location>
        <begin position="73"/>
        <end position="93"/>
    </location>
</feature>
<accession>A0ABR3V6H2</accession>
<feature type="compositionally biased region" description="Acidic residues" evidence="5">
    <location>
        <begin position="181"/>
        <end position="205"/>
    </location>
</feature>
<feature type="compositionally biased region" description="Basic residues" evidence="5">
    <location>
        <begin position="238"/>
        <end position="254"/>
    </location>
</feature>
<dbReference type="Proteomes" id="UP001586593">
    <property type="component" value="Unassembled WGS sequence"/>
</dbReference>
<dbReference type="EMBL" id="JAZHXJ010002686">
    <property type="protein sequence ID" value="KAL1837220.1"/>
    <property type="molecule type" value="Genomic_DNA"/>
</dbReference>
<protein>
    <recommendedName>
        <fullName evidence="9">Auxin efflux carrier</fullName>
    </recommendedName>
</protein>
<evidence type="ECO:0000256" key="4">
    <source>
        <dbReference type="ARBA" id="ARBA00023136"/>
    </source>
</evidence>
<evidence type="ECO:0000256" key="3">
    <source>
        <dbReference type="ARBA" id="ARBA00022989"/>
    </source>
</evidence>
<evidence type="ECO:0000256" key="6">
    <source>
        <dbReference type="SAM" id="Phobius"/>
    </source>
</evidence>
<feature type="compositionally biased region" description="Gly residues" evidence="5">
    <location>
        <begin position="263"/>
        <end position="278"/>
    </location>
</feature>